<evidence type="ECO:0000259" key="9">
    <source>
        <dbReference type="Pfam" id="PF12832"/>
    </source>
</evidence>
<protein>
    <submittedName>
        <fullName evidence="11">3-phenylpropionate MFS transporter</fullName>
    </submittedName>
</protein>
<dbReference type="NCBIfam" id="NF037955">
    <property type="entry name" value="mfs"/>
    <property type="match status" value="1"/>
</dbReference>
<feature type="transmembrane region" description="Helical" evidence="8">
    <location>
        <begin position="287"/>
        <end position="306"/>
    </location>
</feature>
<evidence type="ECO:0000313" key="11">
    <source>
        <dbReference type="EMBL" id="TFF81714.1"/>
    </source>
</evidence>
<keyword evidence="7 8" id="KW-0472">Membrane</keyword>
<dbReference type="SUPFAM" id="SSF103473">
    <property type="entry name" value="MFS general substrate transporter"/>
    <property type="match status" value="1"/>
</dbReference>
<keyword evidence="3" id="KW-1003">Cell membrane</keyword>
<keyword evidence="2" id="KW-0813">Transport</keyword>
<evidence type="ECO:0000256" key="8">
    <source>
        <dbReference type="SAM" id="Phobius"/>
    </source>
</evidence>
<dbReference type="InterPro" id="IPR036259">
    <property type="entry name" value="MFS_trans_sf"/>
</dbReference>
<evidence type="ECO:0000256" key="5">
    <source>
        <dbReference type="ARBA" id="ARBA00022692"/>
    </source>
</evidence>
<dbReference type="InterPro" id="IPR024989">
    <property type="entry name" value="MFS_assoc_dom"/>
</dbReference>
<dbReference type="Pfam" id="PF12832">
    <property type="entry name" value="MFS_1_like"/>
    <property type="match status" value="1"/>
</dbReference>
<keyword evidence="6 8" id="KW-1133">Transmembrane helix</keyword>
<name>A0A5F0KBV0_9GAMM</name>
<dbReference type="GO" id="GO:0015528">
    <property type="term" value="F:lactose:proton symporter activity"/>
    <property type="evidence" value="ECO:0007669"/>
    <property type="project" value="TreeGrafter"/>
</dbReference>
<evidence type="ECO:0000256" key="2">
    <source>
        <dbReference type="ARBA" id="ARBA00022448"/>
    </source>
</evidence>
<feature type="transmembrane region" description="Helical" evidence="8">
    <location>
        <begin position="130"/>
        <end position="150"/>
    </location>
</feature>
<accession>A0A5F0KBV0</accession>
<dbReference type="EMBL" id="QORK01000012">
    <property type="protein sequence ID" value="TFF81714.1"/>
    <property type="molecule type" value="Genomic_DNA"/>
</dbReference>
<dbReference type="PIRSF" id="PIRSF004925">
    <property type="entry name" value="HcaT"/>
    <property type="match status" value="1"/>
</dbReference>
<evidence type="ECO:0000256" key="6">
    <source>
        <dbReference type="ARBA" id="ARBA00022989"/>
    </source>
</evidence>
<dbReference type="AlphaFoldDB" id="A0A5F0KBV0"/>
<feature type="transmembrane region" description="Helical" evidence="8">
    <location>
        <begin position="91"/>
        <end position="109"/>
    </location>
</feature>
<keyword evidence="12" id="KW-1185">Reference proteome</keyword>
<dbReference type="GO" id="GO:0005886">
    <property type="term" value="C:plasma membrane"/>
    <property type="evidence" value="ECO:0007669"/>
    <property type="project" value="UniProtKB-SubCell"/>
</dbReference>
<sequence>MPAFSWLAMFFGAFYFVYGAYLPFWSLWLEGIGVSAEQIGLLLGVGMAIRFAGNLVVMGRVKGAGQLLPVTRLLCLLSLLAFLGFYVSHGIWWLVALTLAANFIYPTLMPMGEALATRMVVQTHLDYGKVRLCGSFAFIVASTLVGALVGNFGSDWVLHTMVVGLLIMLGLSLLPLHPAPRELQGERAKASLKETLKSPSVRRFLLITALLQGSHAAYYGFSAIYWKAEGYSGTLIGYLWALGVVAEIAMFAADKRFLQRFGAQTLFLVGAVGCVARWVLLGSSTELAVLVIGQLLHGVTFCISHLGAIRFMTRQLPAEQQIPTQALYAALGLGMTVAALMTVSGLLFESLGGGIFFIMVLVVLPVFVLRLREERGDARPAPGH</sequence>
<dbReference type="PANTHER" id="PTHR23522">
    <property type="entry name" value="BLL5896 PROTEIN"/>
    <property type="match status" value="1"/>
</dbReference>
<evidence type="ECO:0000313" key="10">
    <source>
        <dbReference type="EMBL" id="TFF77250.1"/>
    </source>
</evidence>
<keyword evidence="4" id="KW-0997">Cell inner membrane</keyword>
<dbReference type="InterPro" id="IPR026032">
    <property type="entry name" value="HcaT-like"/>
</dbReference>
<dbReference type="OrthoDB" id="9150135at2"/>
<evidence type="ECO:0000256" key="7">
    <source>
        <dbReference type="ARBA" id="ARBA00023136"/>
    </source>
</evidence>
<feature type="transmembrane region" description="Helical" evidence="8">
    <location>
        <begin position="354"/>
        <end position="371"/>
    </location>
</feature>
<gene>
    <name evidence="10" type="ORF">DRM93_08380</name>
    <name evidence="11" type="ORF">DRM94_08380</name>
</gene>
<evidence type="ECO:0000256" key="4">
    <source>
        <dbReference type="ARBA" id="ARBA00022519"/>
    </source>
</evidence>
<feature type="transmembrane region" description="Helical" evidence="8">
    <location>
        <begin position="7"/>
        <end position="27"/>
    </location>
</feature>
<reference evidence="11 13" key="1">
    <citation type="submission" date="2018-06" db="EMBL/GenBank/DDBJ databases">
        <title>Occurrence of a novel blaKPC-2- and qnrS2- harbouring IncP6 plasmid from Aeromonas taiwanensis isolates recovered from the river sediments.</title>
        <authorList>
            <person name="Zheng B."/>
            <person name="Yu X."/>
            <person name="Xiao Y."/>
        </authorList>
    </citation>
    <scope>NUCLEOTIDE SEQUENCE [LARGE SCALE GENOMIC DNA]</scope>
    <source>
        <strain evidence="10 12">1713</strain>
        <strain evidence="11 13">198</strain>
    </source>
</reference>
<feature type="transmembrane region" description="Helical" evidence="8">
    <location>
        <begin position="327"/>
        <end position="348"/>
    </location>
</feature>
<evidence type="ECO:0000256" key="1">
    <source>
        <dbReference type="ARBA" id="ARBA00004429"/>
    </source>
</evidence>
<dbReference type="Proteomes" id="UP000297720">
    <property type="component" value="Unassembled WGS sequence"/>
</dbReference>
<feature type="transmembrane region" description="Helical" evidence="8">
    <location>
        <begin position="204"/>
        <end position="225"/>
    </location>
</feature>
<proteinExistence type="predicted"/>
<organism evidence="11 13">
    <name type="scientific">Aeromonas taiwanensis</name>
    <dbReference type="NCBI Taxonomy" id="633417"/>
    <lineage>
        <taxon>Bacteria</taxon>
        <taxon>Pseudomonadati</taxon>
        <taxon>Pseudomonadota</taxon>
        <taxon>Gammaproteobacteria</taxon>
        <taxon>Aeromonadales</taxon>
        <taxon>Aeromonadaceae</taxon>
        <taxon>Aeromonas</taxon>
    </lineage>
</organism>
<dbReference type="Proteomes" id="UP000297914">
    <property type="component" value="Unassembled WGS sequence"/>
</dbReference>
<keyword evidence="5 8" id="KW-0812">Transmembrane</keyword>
<feature type="transmembrane region" description="Helical" evidence="8">
    <location>
        <begin position="69"/>
        <end position="85"/>
    </location>
</feature>
<dbReference type="RefSeq" id="WP_134695474.1">
    <property type="nucleotide sequence ID" value="NZ_QORJ01000012.1"/>
</dbReference>
<feature type="transmembrane region" description="Helical" evidence="8">
    <location>
        <begin position="265"/>
        <end position="281"/>
    </location>
</feature>
<dbReference type="GO" id="GO:0030395">
    <property type="term" value="F:lactose binding"/>
    <property type="evidence" value="ECO:0007669"/>
    <property type="project" value="TreeGrafter"/>
</dbReference>
<evidence type="ECO:0000313" key="12">
    <source>
        <dbReference type="Proteomes" id="UP000297720"/>
    </source>
</evidence>
<evidence type="ECO:0000256" key="3">
    <source>
        <dbReference type="ARBA" id="ARBA00022475"/>
    </source>
</evidence>
<dbReference type="NCBIfam" id="NF008346">
    <property type="entry name" value="PRK11128.1"/>
    <property type="match status" value="1"/>
</dbReference>
<dbReference type="Gene3D" id="1.20.1250.20">
    <property type="entry name" value="MFS general substrate transporter like domains"/>
    <property type="match status" value="2"/>
</dbReference>
<comment type="subcellular location">
    <subcellularLocation>
        <location evidence="1">Cell inner membrane</location>
        <topology evidence="1">Multi-pass membrane protein</topology>
    </subcellularLocation>
</comment>
<feature type="transmembrane region" description="Helical" evidence="8">
    <location>
        <begin position="156"/>
        <end position="176"/>
    </location>
</feature>
<comment type="caution">
    <text evidence="11">The sequence shown here is derived from an EMBL/GenBank/DDBJ whole genome shotgun (WGS) entry which is preliminary data.</text>
</comment>
<feature type="transmembrane region" description="Helical" evidence="8">
    <location>
        <begin position="231"/>
        <end position="253"/>
    </location>
</feature>
<dbReference type="PANTHER" id="PTHR23522:SF10">
    <property type="entry name" value="3-PHENYLPROPIONIC ACID TRANSPORTER-RELATED"/>
    <property type="match status" value="1"/>
</dbReference>
<feature type="transmembrane region" description="Helical" evidence="8">
    <location>
        <begin position="39"/>
        <end position="57"/>
    </location>
</feature>
<evidence type="ECO:0000313" key="13">
    <source>
        <dbReference type="Proteomes" id="UP000297914"/>
    </source>
</evidence>
<feature type="domain" description="Major facilitator superfamily associated" evidence="9">
    <location>
        <begin position="7"/>
        <end position="358"/>
    </location>
</feature>
<dbReference type="EMBL" id="QORL01000012">
    <property type="protein sequence ID" value="TFF77250.1"/>
    <property type="molecule type" value="Genomic_DNA"/>
</dbReference>